<evidence type="ECO:0000313" key="1">
    <source>
        <dbReference type="EMBL" id="UWP59308.1"/>
    </source>
</evidence>
<organism evidence="1 2">
    <name type="scientific">Ruminococcus gauvreauii</name>
    <dbReference type="NCBI Taxonomy" id="438033"/>
    <lineage>
        <taxon>Bacteria</taxon>
        <taxon>Bacillati</taxon>
        <taxon>Bacillota</taxon>
        <taxon>Clostridia</taxon>
        <taxon>Eubacteriales</taxon>
        <taxon>Oscillospiraceae</taxon>
        <taxon>Ruminococcus</taxon>
    </lineage>
</organism>
<reference evidence="1" key="1">
    <citation type="journal article" date="2022" name="Cell">
        <title>Design, construction, and in vivo augmentation of a complex gut microbiome.</title>
        <authorList>
            <person name="Cheng A.G."/>
            <person name="Ho P.Y."/>
            <person name="Aranda-Diaz A."/>
            <person name="Jain S."/>
            <person name="Yu F.B."/>
            <person name="Meng X."/>
            <person name="Wang M."/>
            <person name="Iakiviak M."/>
            <person name="Nagashima K."/>
            <person name="Zhao A."/>
            <person name="Murugkar P."/>
            <person name="Patil A."/>
            <person name="Atabakhsh K."/>
            <person name="Weakley A."/>
            <person name="Yan J."/>
            <person name="Brumbaugh A.R."/>
            <person name="Higginbottom S."/>
            <person name="Dimas A."/>
            <person name="Shiver A.L."/>
            <person name="Deutschbauer A."/>
            <person name="Neff N."/>
            <person name="Sonnenburg J.L."/>
            <person name="Huang K.C."/>
            <person name="Fischbach M.A."/>
        </authorList>
    </citation>
    <scope>NUCLEOTIDE SEQUENCE</scope>
    <source>
        <strain evidence="1">DSM 19829</strain>
    </source>
</reference>
<accession>A0ABY5VGE9</accession>
<gene>
    <name evidence="1" type="ORF">NQ502_18420</name>
</gene>
<dbReference type="Proteomes" id="UP001060164">
    <property type="component" value="Chromosome"/>
</dbReference>
<name>A0ABY5VGE9_9FIRM</name>
<protein>
    <submittedName>
        <fullName evidence="1">DUF3006 domain-containing protein</fullName>
    </submittedName>
</protein>
<dbReference type="RefSeq" id="WP_028527934.1">
    <property type="nucleotide sequence ID" value="NZ_CABLBR010000006.1"/>
</dbReference>
<sequence length="72" mass="8264">MKLIVDRREKDLVICENERKEMLQIPLSAFSSEPEDGDVVVYENGAARILAGETRNRKQKADSLFESLVKRK</sequence>
<dbReference type="InterPro" id="IPR021377">
    <property type="entry name" value="DUF3006"/>
</dbReference>
<keyword evidence="2" id="KW-1185">Reference proteome</keyword>
<dbReference type="Pfam" id="PF11213">
    <property type="entry name" value="DUF3006"/>
    <property type="match status" value="1"/>
</dbReference>
<evidence type="ECO:0000313" key="2">
    <source>
        <dbReference type="Proteomes" id="UP001060164"/>
    </source>
</evidence>
<proteinExistence type="predicted"/>
<dbReference type="EMBL" id="CP102290">
    <property type="protein sequence ID" value="UWP59308.1"/>
    <property type="molecule type" value="Genomic_DNA"/>
</dbReference>